<evidence type="ECO:0000256" key="5">
    <source>
        <dbReference type="ARBA" id="ARBA00022842"/>
    </source>
</evidence>
<dbReference type="InterPro" id="IPR013482">
    <property type="entry name" value="Molybde_CF_guanTrfase"/>
</dbReference>
<evidence type="ECO:0000259" key="8">
    <source>
        <dbReference type="Pfam" id="PF12804"/>
    </source>
</evidence>
<protein>
    <submittedName>
        <fullName evidence="9">Molybdopterin-guanine dinucleotide biosynthesis protein A</fullName>
        <ecNumber evidence="9">2.7.7.77</ecNumber>
    </submittedName>
</protein>
<comment type="caution">
    <text evidence="9">The sequence shown here is derived from an EMBL/GenBank/DDBJ whole genome shotgun (WGS) entry which is preliminary data.</text>
</comment>
<keyword evidence="10" id="KW-1185">Reference proteome</keyword>
<keyword evidence="5" id="KW-0460">Magnesium</keyword>
<dbReference type="EMBL" id="JAFBEC010000002">
    <property type="protein sequence ID" value="MBM7631914.1"/>
    <property type="molecule type" value="Genomic_DNA"/>
</dbReference>
<keyword evidence="7" id="KW-0501">Molybdenum cofactor biosynthesis</keyword>
<evidence type="ECO:0000313" key="10">
    <source>
        <dbReference type="Proteomes" id="UP000741863"/>
    </source>
</evidence>
<organism evidence="9 10">
    <name type="scientific">Geomicrobium sediminis</name>
    <dbReference type="NCBI Taxonomy" id="1347788"/>
    <lineage>
        <taxon>Bacteria</taxon>
        <taxon>Bacillati</taxon>
        <taxon>Bacillota</taxon>
        <taxon>Bacilli</taxon>
        <taxon>Bacillales</taxon>
        <taxon>Geomicrobium</taxon>
    </lineage>
</organism>
<keyword evidence="4" id="KW-0547">Nucleotide-binding</keyword>
<dbReference type="CDD" id="cd02503">
    <property type="entry name" value="MobA"/>
    <property type="match status" value="1"/>
</dbReference>
<keyword evidence="9" id="KW-0548">Nucleotidyltransferase</keyword>
<dbReference type="GO" id="GO:0061603">
    <property type="term" value="F:molybdenum cofactor guanylyltransferase activity"/>
    <property type="evidence" value="ECO:0007669"/>
    <property type="project" value="UniProtKB-EC"/>
</dbReference>
<evidence type="ECO:0000256" key="3">
    <source>
        <dbReference type="ARBA" id="ARBA00022723"/>
    </source>
</evidence>
<evidence type="ECO:0000256" key="4">
    <source>
        <dbReference type="ARBA" id="ARBA00022741"/>
    </source>
</evidence>
<dbReference type="Gene3D" id="3.90.550.10">
    <property type="entry name" value="Spore Coat Polysaccharide Biosynthesis Protein SpsA, Chain A"/>
    <property type="match status" value="1"/>
</dbReference>
<keyword evidence="1" id="KW-0963">Cytoplasm</keyword>
<dbReference type="PANTHER" id="PTHR19136:SF81">
    <property type="entry name" value="MOLYBDENUM COFACTOR GUANYLYLTRANSFERASE"/>
    <property type="match status" value="1"/>
</dbReference>
<dbReference type="SUPFAM" id="SSF53448">
    <property type="entry name" value="Nucleotide-diphospho-sugar transferases"/>
    <property type="match status" value="1"/>
</dbReference>
<evidence type="ECO:0000256" key="6">
    <source>
        <dbReference type="ARBA" id="ARBA00023134"/>
    </source>
</evidence>
<evidence type="ECO:0000256" key="1">
    <source>
        <dbReference type="ARBA" id="ARBA00022490"/>
    </source>
</evidence>
<evidence type="ECO:0000313" key="9">
    <source>
        <dbReference type="EMBL" id="MBM7631914.1"/>
    </source>
</evidence>
<reference evidence="9 10" key="1">
    <citation type="submission" date="2021-01" db="EMBL/GenBank/DDBJ databases">
        <title>Genomic Encyclopedia of Type Strains, Phase IV (KMG-IV): sequencing the most valuable type-strain genomes for metagenomic binning, comparative biology and taxonomic classification.</title>
        <authorList>
            <person name="Goeker M."/>
        </authorList>
    </citation>
    <scope>NUCLEOTIDE SEQUENCE [LARGE SCALE GENOMIC DNA]</scope>
    <source>
        <strain evidence="9 10">DSM 25540</strain>
    </source>
</reference>
<evidence type="ECO:0000256" key="2">
    <source>
        <dbReference type="ARBA" id="ARBA00022679"/>
    </source>
</evidence>
<keyword evidence="3" id="KW-0479">Metal-binding</keyword>
<accession>A0ABS2P929</accession>
<dbReference type="InterPro" id="IPR029044">
    <property type="entry name" value="Nucleotide-diphossugar_trans"/>
</dbReference>
<dbReference type="EC" id="2.7.7.77" evidence="9"/>
<dbReference type="PANTHER" id="PTHR19136">
    <property type="entry name" value="MOLYBDENUM COFACTOR GUANYLYLTRANSFERASE"/>
    <property type="match status" value="1"/>
</dbReference>
<dbReference type="RefSeq" id="WP_204695939.1">
    <property type="nucleotide sequence ID" value="NZ_JAFBEC010000002.1"/>
</dbReference>
<dbReference type="Pfam" id="PF12804">
    <property type="entry name" value="NTP_transf_3"/>
    <property type="match status" value="1"/>
</dbReference>
<sequence>MTIAGLIMAGGRSTRYGKQKLFEFHENEALWMKSVHALQKANTHDIYVLTNNNLNEHFLTHDVHVLIDQSPHAGPMHALHGAMSALHEDFEWFQVLAGDLPTVTPQLLIELQNHLRTNPDYDCLLPINNGKLQPLHGLYHRNCLRALQHQSSKDASMRTLIERVNTKTINFSNKHDFININYEHDWKGVGR</sequence>
<gene>
    <name evidence="9" type="ORF">JOD17_001006</name>
</gene>
<feature type="domain" description="MobA-like NTP transferase" evidence="8">
    <location>
        <begin position="5"/>
        <end position="163"/>
    </location>
</feature>
<proteinExistence type="predicted"/>
<dbReference type="Proteomes" id="UP000741863">
    <property type="component" value="Unassembled WGS sequence"/>
</dbReference>
<keyword evidence="6" id="KW-0342">GTP-binding</keyword>
<name>A0ABS2P929_9BACL</name>
<keyword evidence="2 9" id="KW-0808">Transferase</keyword>
<evidence type="ECO:0000256" key="7">
    <source>
        <dbReference type="ARBA" id="ARBA00023150"/>
    </source>
</evidence>
<dbReference type="InterPro" id="IPR025877">
    <property type="entry name" value="MobA-like_NTP_Trfase"/>
</dbReference>